<sequence>MRRLPAVPPEKKLGKVNLYECTDSWNKLDITSLPRKEDFYRTLIESGIKEEDFKNAKAVCKRLGVNSDLRVYL</sequence>
<dbReference type="Proteomes" id="UP000478052">
    <property type="component" value="Unassembled WGS sequence"/>
</dbReference>
<proteinExistence type="predicted"/>
<dbReference type="EMBL" id="VUJU01010238">
    <property type="protein sequence ID" value="KAF0715121.1"/>
    <property type="molecule type" value="Genomic_DNA"/>
</dbReference>
<dbReference type="OrthoDB" id="414982at2759"/>
<organism evidence="1 2">
    <name type="scientific">Aphis craccivora</name>
    <name type="common">Cowpea aphid</name>
    <dbReference type="NCBI Taxonomy" id="307492"/>
    <lineage>
        <taxon>Eukaryota</taxon>
        <taxon>Metazoa</taxon>
        <taxon>Ecdysozoa</taxon>
        <taxon>Arthropoda</taxon>
        <taxon>Hexapoda</taxon>
        <taxon>Insecta</taxon>
        <taxon>Pterygota</taxon>
        <taxon>Neoptera</taxon>
        <taxon>Paraneoptera</taxon>
        <taxon>Hemiptera</taxon>
        <taxon>Sternorrhyncha</taxon>
        <taxon>Aphidomorpha</taxon>
        <taxon>Aphidoidea</taxon>
        <taxon>Aphididae</taxon>
        <taxon>Aphidini</taxon>
        <taxon>Aphis</taxon>
        <taxon>Aphis</taxon>
    </lineage>
</organism>
<reference evidence="1 2" key="1">
    <citation type="submission" date="2019-08" db="EMBL/GenBank/DDBJ databases">
        <title>Whole genome of Aphis craccivora.</title>
        <authorList>
            <person name="Voronova N.V."/>
            <person name="Shulinski R.S."/>
            <person name="Bandarenka Y.V."/>
            <person name="Zhorov D.G."/>
            <person name="Warner D."/>
        </authorList>
    </citation>
    <scope>NUCLEOTIDE SEQUENCE [LARGE SCALE GENOMIC DNA]</scope>
    <source>
        <strain evidence="1">180601</strain>
        <tissue evidence="1">Whole Body</tissue>
    </source>
</reference>
<protein>
    <submittedName>
        <fullName evidence="1">Uncharacterized protein</fullName>
    </submittedName>
</protein>
<evidence type="ECO:0000313" key="1">
    <source>
        <dbReference type="EMBL" id="KAF0715121.1"/>
    </source>
</evidence>
<keyword evidence="2" id="KW-1185">Reference proteome</keyword>
<dbReference type="AlphaFoldDB" id="A0A6G0VZ51"/>
<evidence type="ECO:0000313" key="2">
    <source>
        <dbReference type="Proteomes" id="UP000478052"/>
    </source>
</evidence>
<comment type="caution">
    <text evidence="1">The sequence shown here is derived from an EMBL/GenBank/DDBJ whole genome shotgun (WGS) entry which is preliminary data.</text>
</comment>
<name>A0A6G0VZ51_APHCR</name>
<gene>
    <name evidence="1" type="ORF">FWK35_00021537</name>
</gene>
<accession>A0A6G0VZ51</accession>